<evidence type="ECO:0000256" key="1">
    <source>
        <dbReference type="SAM" id="MobiDB-lite"/>
    </source>
</evidence>
<keyword evidence="3" id="KW-1185">Reference proteome</keyword>
<dbReference type="STRING" id="568899.SAMN05192534_12433"/>
<dbReference type="AlphaFoldDB" id="A0A1G8IIA5"/>
<proteinExistence type="predicted"/>
<organism evidence="2 3">
    <name type="scientific">Alteribacillus persepolensis</name>
    <dbReference type="NCBI Taxonomy" id="568899"/>
    <lineage>
        <taxon>Bacteria</taxon>
        <taxon>Bacillati</taxon>
        <taxon>Bacillota</taxon>
        <taxon>Bacilli</taxon>
        <taxon>Bacillales</taxon>
        <taxon>Bacillaceae</taxon>
        <taxon>Alteribacillus</taxon>
    </lineage>
</organism>
<gene>
    <name evidence="2" type="ORF">SAMN05192534_12433</name>
</gene>
<name>A0A1G8IIA5_9BACI</name>
<protein>
    <submittedName>
        <fullName evidence="2">Uncharacterized protein</fullName>
    </submittedName>
</protein>
<evidence type="ECO:0000313" key="3">
    <source>
        <dbReference type="Proteomes" id="UP000199163"/>
    </source>
</evidence>
<dbReference type="Proteomes" id="UP000199163">
    <property type="component" value="Unassembled WGS sequence"/>
</dbReference>
<feature type="compositionally biased region" description="Basic residues" evidence="1">
    <location>
        <begin position="40"/>
        <end position="49"/>
    </location>
</feature>
<evidence type="ECO:0000313" key="2">
    <source>
        <dbReference type="EMBL" id="SDI18635.1"/>
    </source>
</evidence>
<sequence>MNQIDWQKHVVREELSSDVKERKMTPEEIAWMEQIQEQRKFRRGPRRKVNPTWPKQRKENKHANV</sequence>
<reference evidence="2 3" key="1">
    <citation type="submission" date="2016-10" db="EMBL/GenBank/DDBJ databases">
        <authorList>
            <person name="de Groot N.N."/>
        </authorList>
    </citation>
    <scope>NUCLEOTIDE SEQUENCE [LARGE SCALE GENOMIC DNA]</scope>
    <source>
        <strain evidence="2 3">DSM 21632</strain>
    </source>
</reference>
<accession>A0A1G8IIA5</accession>
<dbReference type="EMBL" id="FNDK01000024">
    <property type="protein sequence ID" value="SDI18635.1"/>
    <property type="molecule type" value="Genomic_DNA"/>
</dbReference>
<feature type="region of interest" description="Disordered" evidence="1">
    <location>
        <begin position="36"/>
        <end position="65"/>
    </location>
</feature>
<dbReference type="RefSeq" id="WP_091275759.1">
    <property type="nucleotide sequence ID" value="NZ_FNDK01000024.1"/>
</dbReference>